<protein>
    <submittedName>
        <fullName evidence="1">Uncharacterized protein</fullName>
    </submittedName>
</protein>
<gene>
    <name evidence="1" type="ORF">PGT21_033482</name>
</gene>
<name>A0A5B0MML6_PUCGR</name>
<organism evidence="1 2">
    <name type="scientific">Puccinia graminis f. sp. tritici</name>
    <dbReference type="NCBI Taxonomy" id="56615"/>
    <lineage>
        <taxon>Eukaryota</taxon>
        <taxon>Fungi</taxon>
        <taxon>Dikarya</taxon>
        <taxon>Basidiomycota</taxon>
        <taxon>Pucciniomycotina</taxon>
        <taxon>Pucciniomycetes</taxon>
        <taxon>Pucciniales</taxon>
        <taxon>Pucciniaceae</taxon>
        <taxon>Puccinia</taxon>
    </lineage>
</organism>
<accession>A0A5B0MML6</accession>
<evidence type="ECO:0000313" key="1">
    <source>
        <dbReference type="EMBL" id="KAA1078327.1"/>
    </source>
</evidence>
<proteinExistence type="predicted"/>
<dbReference type="Proteomes" id="UP000324748">
    <property type="component" value="Unassembled WGS sequence"/>
</dbReference>
<sequence>MRLFAHSTDKELVYKNIYRLPWAAHIPHGEDCENIVAKISSFILLHPPSISNIIKSNDPHGQYVGQEFQRDDKSHLLPKTPEEEQEEERLIRLKALKNVVSKHFGIKVKKIDATLDWIKSLRESIYQGNLSPEIMASSPLGKLGAVDIWRKVSSMKQFLTLEGLVKFRSDFETELKQM</sequence>
<dbReference type="AlphaFoldDB" id="A0A5B0MML6"/>
<evidence type="ECO:0000313" key="2">
    <source>
        <dbReference type="Proteomes" id="UP000324748"/>
    </source>
</evidence>
<keyword evidence="2" id="KW-1185">Reference proteome</keyword>
<reference evidence="1 2" key="1">
    <citation type="submission" date="2019-05" db="EMBL/GenBank/DDBJ databases">
        <title>Emergence of the Ug99 lineage of the wheat stem rust pathogen through somatic hybridization.</title>
        <authorList>
            <person name="Li F."/>
            <person name="Upadhyaya N.M."/>
            <person name="Sperschneider J."/>
            <person name="Matny O."/>
            <person name="Nguyen-Phuc H."/>
            <person name="Mago R."/>
            <person name="Raley C."/>
            <person name="Miller M.E."/>
            <person name="Silverstein K.A.T."/>
            <person name="Henningsen E."/>
            <person name="Hirsch C.D."/>
            <person name="Visser B."/>
            <person name="Pretorius Z.A."/>
            <person name="Steffenson B.J."/>
            <person name="Schwessinger B."/>
            <person name="Dodds P.N."/>
            <person name="Figueroa M."/>
        </authorList>
    </citation>
    <scope>NUCLEOTIDE SEQUENCE [LARGE SCALE GENOMIC DNA]</scope>
    <source>
        <strain evidence="1">21-0</strain>
    </source>
</reference>
<comment type="caution">
    <text evidence="1">The sequence shown here is derived from an EMBL/GenBank/DDBJ whole genome shotgun (WGS) entry which is preliminary data.</text>
</comment>
<dbReference type="EMBL" id="VSWC01000144">
    <property type="protein sequence ID" value="KAA1078327.1"/>
    <property type="molecule type" value="Genomic_DNA"/>
</dbReference>